<dbReference type="eggNOG" id="ENOG50335IA">
    <property type="taxonomic scope" value="Bacteria"/>
</dbReference>
<feature type="compositionally biased region" description="Basic and acidic residues" evidence="1">
    <location>
        <begin position="184"/>
        <end position="196"/>
    </location>
</feature>
<keyword evidence="3" id="KW-1185">Reference proteome</keyword>
<geneLocation type="plasmid" evidence="2 3">
    <name>pCSL1</name>
</geneLocation>
<dbReference type="Pfam" id="PF19800">
    <property type="entry name" value="DUF6283"/>
    <property type="match status" value="1"/>
</dbReference>
<proteinExistence type="predicted"/>
<protein>
    <submittedName>
        <fullName evidence="2">Uncharacterized protein</fullName>
    </submittedName>
</protein>
<dbReference type="InterPro" id="IPR046250">
    <property type="entry name" value="DUF6283"/>
</dbReference>
<accession>B0RJ90</accession>
<gene>
    <name evidence="2" type="ordered locus">pCSL0036</name>
</gene>
<sequence length="196" mass="21082">MTLQTHDHTGPHCWCLDPMMVALADPDVRPGALVNDEESGSVPRPTPCATCPYRQNVPSGLWAAEEYEKLPRYDRDITAQPQAVFMCHQQEGHVCAGWLGHRDPRDLLAVRMGIITGELDPVCADYATDVPLFPSGAAAAAHGARDLAAPGPRAQDAIDKLTTIADRTGASGSSPGHTGTMTQIDHRETRHEEAPS</sequence>
<feature type="region of interest" description="Disordered" evidence="1">
    <location>
        <begin position="166"/>
        <end position="196"/>
    </location>
</feature>
<dbReference type="Proteomes" id="UP000001318">
    <property type="component" value="Plasmid pCSL1"/>
</dbReference>
<organism evidence="2 3">
    <name type="scientific">Clavibacter sepedonicus</name>
    <name type="common">Clavibacter michiganensis subsp. sepedonicus</name>
    <dbReference type="NCBI Taxonomy" id="31964"/>
    <lineage>
        <taxon>Bacteria</taxon>
        <taxon>Bacillati</taxon>
        <taxon>Actinomycetota</taxon>
        <taxon>Actinomycetes</taxon>
        <taxon>Micrococcales</taxon>
        <taxon>Microbacteriaceae</taxon>
        <taxon>Clavibacter</taxon>
    </lineage>
</organism>
<feature type="compositionally biased region" description="Polar residues" evidence="1">
    <location>
        <begin position="170"/>
        <end position="183"/>
    </location>
</feature>
<dbReference type="EMBL" id="AM849036">
    <property type="protein sequence ID" value="CAQ03280.1"/>
    <property type="molecule type" value="Genomic_DNA"/>
</dbReference>
<dbReference type="KEGG" id="cms:pCSL0036"/>
<dbReference type="RefSeq" id="WP_012300347.1">
    <property type="nucleotide sequence ID" value="NZ_CP088267.1"/>
</dbReference>
<name>B0RJ90_CLASE</name>
<reference evidence="2 3" key="1">
    <citation type="journal article" date="2008" name="J. Bacteriol.">
        <title>Genome of the actinomycete plant pathogen Clavibacter michiganensis subsp. sepedonicus suggests recent niche adaptation.</title>
        <authorList>
            <person name="Bentley S.D."/>
            <person name="Corton C."/>
            <person name="Brown S.E."/>
            <person name="Barron A."/>
            <person name="Clark L."/>
            <person name="Doggett J."/>
            <person name="Harris B."/>
            <person name="Ormond D."/>
            <person name="Quail M.A."/>
            <person name="May G."/>
            <person name="Francis D."/>
            <person name="Knudson D."/>
            <person name="Parkhill J."/>
            <person name="Ishimaru C.A."/>
        </authorList>
    </citation>
    <scope>NUCLEOTIDE SEQUENCE [LARGE SCALE GENOMIC DNA]</scope>
    <source>
        <strain evidence="3">ATCC 33113 / DSM 20744 / JCM 9667 / LMG 2889 / ICMP 2535 / C-1</strain>
    </source>
</reference>
<dbReference type="AlphaFoldDB" id="B0RJ90"/>
<evidence type="ECO:0000256" key="1">
    <source>
        <dbReference type="SAM" id="MobiDB-lite"/>
    </source>
</evidence>
<keyword evidence="2" id="KW-0614">Plasmid</keyword>
<dbReference type="HOGENOM" id="CLU_1388124_0_0_11"/>
<evidence type="ECO:0000313" key="2">
    <source>
        <dbReference type="EMBL" id="CAQ03280.1"/>
    </source>
</evidence>
<evidence type="ECO:0000313" key="3">
    <source>
        <dbReference type="Proteomes" id="UP000001318"/>
    </source>
</evidence>